<feature type="compositionally biased region" description="Polar residues" evidence="1">
    <location>
        <begin position="340"/>
        <end position="358"/>
    </location>
</feature>
<organism evidence="3 4">
    <name type="scientific">Massilimicrobiota timonensis</name>
    <dbReference type="NCBI Taxonomy" id="1776392"/>
    <lineage>
        <taxon>Bacteria</taxon>
        <taxon>Bacillati</taxon>
        <taxon>Bacillota</taxon>
        <taxon>Erysipelotrichia</taxon>
        <taxon>Erysipelotrichales</taxon>
        <taxon>Erysipelotrichaceae</taxon>
        <taxon>Massilimicrobiota</taxon>
    </lineage>
</organism>
<proteinExistence type="predicted"/>
<gene>
    <name evidence="3" type="ORF">B5E75_01935</name>
</gene>
<comment type="caution">
    <text evidence="3">The sequence shown here is derived from an EMBL/GenBank/DDBJ whole genome shotgun (WGS) entry which is preliminary data.</text>
</comment>
<evidence type="ECO:0000313" key="4">
    <source>
        <dbReference type="Proteomes" id="UP000195305"/>
    </source>
</evidence>
<dbReference type="PANTHER" id="PTHR42957">
    <property type="entry name" value="HELICASE MJ1565-RELATED"/>
    <property type="match status" value="1"/>
</dbReference>
<reference evidence="3 4" key="1">
    <citation type="journal article" date="2018" name="BMC Genomics">
        <title>Whole genome sequencing and function prediction of 133 gut anaerobes isolated from chicken caecum in pure cultures.</title>
        <authorList>
            <person name="Medvecky M."/>
            <person name="Cejkova D."/>
            <person name="Polansky O."/>
            <person name="Karasova D."/>
            <person name="Kubasova T."/>
            <person name="Cizek A."/>
            <person name="Rychlik I."/>
        </authorList>
    </citation>
    <scope>NUCLEOTIDE SEQUENCE [LARGE SCALE GENOMIC DNA]</scope>
    <source>
        <strain evidence="3 4">An13</strain>
    </source>
</reference>
<accession>A0A1Y4T1I6</accession>
<evidence type="ECO:0000256" key="1">
    <source>
        <dbReference type="SAM" id="MobiDB-lite"/>
    </source>
</evidence>
<feature type="domain" description="Helicase HerA central" evidence="2">
    <location>
        <begin position="550"/>
        <end position="785"/>
    </location>
</feature>
<evidence type="ECO:0000259" key="2">
    <source>
        <dbReference type="Pfam" id="PF01935"/>
    </source>
</evidence>
<dbReference type="OrthoDB" id="9806951at2"/>
<dbReference type="InterPro" id="IPR008571">
    <property type="entry name" value="HerA-like"/>
</dbReference>
<dbReference type="AlphaFoldDB" id="A0A1Y4T1I6"/>
<dbReference type="EMBL" id="NFLJ01000004">
    <property type="protein sequence ID" value="OUQ36056.1"/>
    <property type="molecule type" value="Genomic_DNA"/>
</dbReference>
<dbReference type="InterPro" id="IPR027417">
    <property type="entry name" value="P-loop_NTPase"/>
</dbReference>
<dbReference type="PANTHER" id="PTHR42957:SF1">
    <property type="entry name" value="HELICASE MJ1565-RELATED"/>
    <property type="match status" value="1"/>
</dbReference>
<dbReference type="Pfam" id="PF01935">
    <property type="entry name" value="DUF87"/>
    <property type="match status" value="1"/>
</dbReference>
<protein>
    <recommendedName>
        <fullName evidence="2">Helicase HerA central domain-containing protein</fullName>
    </recommendedName>
</protein>
<sequence length="1140" mass="127953">MPNIADYNGNKKTNMRYQTKKSKDAKEEKAKQLLMTKQRLEGLKDSLKLLDVFVNSRHMEMLQPAGYGDLYKSKVGVLEANKKNRLKNIAIYNVTKIMYNQDEDNFEKLVSVYSAMYTFGGTVGIIIQSDGKYAQLYLCVNSENNESVAGNLLCSNFKGQFPGCELSKLNNLDKEKLLDSFSTDLKQKRSTTVKAMSMIPGRREEEQQKGRFLTSQGYEKFIDTMNGKKYTLVVLAQKISSEAMDLAKGGFEDIYTSLSPYAKEQASYAESETDSINYTISNGISHSTSQSISNSYGTNHTSSIAHGKGKNSGFSSSWDGIGFSNGSSWSSTLAQSEGISTGYSQGNVTTDGDNSNESEALGRTHGTTRTVSVTRDNKAVVDMLEKLDVMIKRIESNQLFGMWNAASYIITEDSSTASIAIATLLSLLAGDNKGASHAYINEWNACKPGGQIDRDKILEYLGNLYHPEIELEMYKLDNDGNMISLIDEKGQSIPAQCLTPALMVSGKELPVMLGIPHRSVPGVVVDSAAEFGRNVPENWRQKIKRPIDFGNVYHMGSIEHTPVCLNLDSFASHSFICGASGSGKSNTTYNLLYEMIKRKIPFLVIEPAKGEYKVEFAALKSINIFVAEDSAYRKLQINPFEFNPHIHIREHLDRLSSTVCACWPLYGAMPGLLKQAFEKVYIDHGWDLEYSIRIVDRGSKYPTFKDLEIALNQIIDDSPYSKQSKGDYKGALLNRVSSLNNGFEGQIFGNSIGIADKVLFDSNTIIDLSSIGSEDTKSLIMGVLIIRLQEYRKATRKTLNASLQHITVLEEAHNILKRCSQDTNIESGNVQGQSVKMLCGCIAEMRSFGEGFMIIDQSPSAIDETAIKNTAIKIVMRLPNKEDCEAMGAALSLNEEQIKELSRLDIGVAAIYHVGWTNTLLAKMGNIWNNHVLGTRQDVIYDRNNYIRVKGAVVQFLFSRIYDKDYYDLRNDTIDLVKELTAKGQVNILSEDKIQEIILDISVFFENSASLFEKNNHNRLKGVYRDFMFDFLRLTSVFKIFPLNIVDHLDLFSTPKQKDINEALRWGKNIKEVIGQYLVMPLEVDPVSHYSWPSNPYQAELFNDIFHDILFSYSQKYWSMTGSDKYQIAIDILNSQKFFR</sequence>
<feature type="region of interest" description="Disordered" evidence="1">
    <location>
        <begin position="340"/>
        <end position="369"/>
    </location>
</feature>
<dbReference type="Proteomes" id="UP000195305">
    <property type="component" value="Unassembled WGS sequence"/>
</dbReference>
<dbReference type="Gene3D" id="3.40.50.300">
    <property type="entry name" value="P-loop containing nucleotide triphosphate hydrolases"/>
    <property type="match status" value="2"/>
</dbReference>
<dbReference type="SUPFAM" id="SSF52540">
    <property type="entry name" value="P-loop containing nucleoside triphosphate hydrolases"/>
    <property type="match status" value="1"/>
</dbReference>
<dbReference type="RefSeq" id="WP_087357112.1">
    <property type="nucleotide sequence ID" value="NZ_AP031415.1"/>
</dbReference>
<feature type="region of interest" description="Disordered" evidence="1">
    <location>
        <begin position="289"/>
        <end position="309"/>
    </location>
</feature>
<keyword evidence="4" id="KW-1185">Reference proteome</keyword>
<dbReference type="InterPro" id="IPR002789">
    <property type="entry name" value="HerA_central"/>
</dbReference>
<name>A0A1Y4T1I6_9FIRM</name>
<evidence type="ECO:0000313" key="3">
    <source>
        <dbReference type="EMBL" id="OUQ36056.1"/>
    </source>
</evidence>